<dbReference type="Proteomes" id="UP000031565">
    <property type="component" value="Unassembled WGS sequence"/>
</dbReference>
<dbReference type="RefSeq" id="WP_052443420.1">
    <property type="nucleotide sequence ID" value="NZ_CM020866.1"/>
</dbReference>
<reference evidence="1 2" key="1">
    <citation type="journal article" date="2015" name="MBio">
        <title>Genome sequence of the Drosophila melanogaster male-killing Spiroplasma strain MSRO endosymbiont.</title>
        <authorList>
            <person name="Paredes J.C."/>
            <person name="Herren J.K."/>
            <person name="Schupfer F."/>
            <person name="Marin R."/>
            <person name="Claverol S."/>
            <person name="Kuo C.H."/>
            <person name="Lemaitre B."/>
            <person name="Beven L."/>
        </authorList>
    </citation>
    <scope>NUCLEOTIDE SEQUENCE [LARGE SCALE GENOMIC DNA]</scope>
    <source>
        <strain evidence="1 2">MSRO</strain>
    </source>
</reference>
<comment type="caution">
    <text evidence="1">The sequence shown here is derived from an EMBL/GenBank/DDBJ whole genome shotgun (WGS) entry which is preliminary data.</text>
</comment>
<name>A0A2P6FAS4_9MOLU</name>
<dbReference type="AlphaFoldDB" id="A0A2P6FAS4"/>
<dbReference type="EMBL" id="JTLV02000001">
    <property type="protein sequence ID" value="PQM30504.1"/>
    <property type="molecule type" value="Genomic_DNA"/>
</dbReference>
<sequence>MKANHSVLFENNLSVVLFSQSVFVLFLIAFSVDSSIMIRKILLIFKKHNIKQNLNFVLLIDLDDIIKWLQMHMLVNKRSDKELKIVVNGYQRELLN</sequence>
<keyword evidence="2" id="KW-1185">Reference proteome</keyword>
<proteinExistence type="predicted"/>
<gene>
    <name evidence="1" type="ORF">SMSRO_SF002690</name>
</gene>
<dbReference type="OrthoDB" id="390340at2"/>
<evidence type="ECO:0000313" key="1">
    <source>
        <dbReference type="EMBL" id="PQM30504.1"/>
    </source>
</evidence>
<evidence type="ECO:0000313" key="2">
    <source>
        <dbReference type="Proteomes" id="UP000031565"/>
    </source>
</evidence>
<protein>
    <submittedName>
        <fullName evidence="1">Uncharacterized protein</fullName>
    </submittedName>
</protein>
<organism evidence="1 2">
    <name type="scientific">Spiroplasma poulsonii</name>
    <dbReference type="NCBI Taxonomy" id="2138"/>
    <lineage>
        <taxon>Bacteria</taxon>
        <taxon>Bacillati</taxon>
        <taxon>Mycoplasmatota</taxon>
        <taxon>Mollicutes</taxon>
        <taxon>Entomoplasmatales</taxon>
        <taxon>Spiroplasmataceae</taxon>
        <taxon>Spiroplasma</taxon>
    </lineage>
</organism>
<dbReference type="STRING" id="2138.SMSRO_v1c02560"/>
<accession>A0A2P6FAS4</accession>